<organism evidence="1 2">
    <name type="scientific">Sphingobacterium detergens</name>
    <dbReference type="NCBI Taxonomy" id="1145106"/>
    <lineage>
        <taxon>Bacteria</taxon>
        <taxon>Pseudomonadati</taxon>
        <taxon>Bacteroidota</taxon>
        <taxon>Sphingobacteriia</taxon>
        <taxon>Sphingobacteriales</taxon>
        <taxon>Sphingobacteriaceae</taxon>
        <taxon>Sphingobacterium</taxon>
    </lineage>
</organism>
<evidence type="ECO:0000313" key="1">
    <source>
        <dbReference type="EMBL" id="RKE56041.1"/>
    </source>
</evidence>
<protein>
    <submittedName>
        <fullName evidence="1">Uncharacterized protein</fullName>
    </submittedName>
</protein>
<comment type="caution">
    <text evidence="1">The sequence shown here is derived from an EMBL/GenBank/DDBJ whole genome shotgun (WGS) entry which is preliminary data.</text>
</comment>
<reference evidence="1 2" key="1">
    <citation type="submission" date="2018-09" db="EMBL/GenBank/DDBJ databases">
        <title>Genomic Encyclopedia of Type Strains, Phase III (KMG-III): the genomes of soil and plant-associated and newly described type strains.</title>
        <authorList>
            <person name="Whitman W."/>
        </authorList>
    </citation>
    <scope>NUCLEOTIDE SEQUENCE [LARGE SCALE GENOMIC DNA]</scope>
    <source>
        <strain evidence="1 2">CECT 7938</strain>
    </source>
</reference>
<dbReference type="EMBL" id="RAPY01000001">
    <property type="protein sequence ID" value="RKE56041.1"/>
    <property type="molecule type" value="Genomic_DNA"/>
</dbReference>
<name>A0A420BH26_SPHD1</name>
<proteinExistence type="predicted"/>
<sequence>MDLRAIEKNYERMSDSKLIEVITTNAQGIQPEVFGIIENEIRKRNLDPNLLNAVIAQNEHHSLEDIYRHSELLRDLPCPICDNSRDKLNGTVCYTIKSIIITTFTATKIIIACPDCLDKQNRKAITSCSLLGWWGIPFGILKTPVYVYRNLKAKDENRTSDSNGALLSFTAEHIGQIKAFENNPEKLKNLIRDMKYLGF</sequence>
<accession>A0A420BH26</accession>
<dbReference type="Proteomes" id="UP000286246">
    <property type="component" value="Unassembled WGS sequence"/>
</dbReference>
<keyword evidence="2" id="KW-1185">Reference proteome</keyword>
<evidence type="ECO:0000313" key="2">
    <source>
        <dbReference type="Proteomes" id="UP000286246"/>
    </source>
</evidence>
<dbReference type="AlphaFoldDB" id="A0A420BH26"/>
<gene>
    <name evidence="1" type="ORF">DFQ12_0893</name>
</gene>